<gene>
    <name evidence="2" type="ORF">TCAL_15538</name>
</gene>
<evidence type="ECO:0000313" key="2">
    <source>
        <dbReference type="EMBL" id="TRY80513.1"/>
    </source>
</evidence>
<organism evidence="2 3">
    <name type="scientific">Tigriopus californicus</name>
    <name type="common">Marine copepod</name>
    <dbReference type="NCBI Taxonomy" id="6832"/>
    <lineage>
        <taxon>Eukaryota</taxon>
        <taxon>Metazoa</taxon>
        <taxon>Ecdysozoa</taxon>
        <taxon>Arthropoda</taxon>
        <taxon>Crustacea</taxon>
        <taxon>Multicrustacea</taxon>
        <taxon>Hexanauplia</taxon>
        <taxon>Copepoda</taxon>
        <taxon>Harpacticoida</taxon>
        <taxon>Harpacticidae</taxon>
        <taxon>Tigriopus</taxon>
    </lineage>
</organism>
<dbReference type="AlphaFoldDB" id="A0A553PS54"/>
<feature type="region of interest" description="Disordered" evidence="1">
    <location>
        <begin position="107"/>
        <end position="138"/>
    </location>
</feature>
<reference evidence="2 3" key="1">
    <citation type="journal article" date="2018" name="Nat. Ecol. Evol.">
        <title>Genomic signatures of mitonuclear coevolution across populations of Tigriopus californicus.</title>
        <authorList>
            <person name="Barreto F.S."/>
            <person name="Watson E.T."/>
            <person name="Lima T.G."/>
            <person name="Willett C.S."/>
            <person name="Edmands S."/>
            <person name="Li W."/>
            <person name="Burton R.S."/>
        </authorList>
    </citation>
    <scope>NUCLEOTIDE SEQUENCE [LARGE SCALE GENOMIC DNA]</scope>
    <source>
        <strain evidence="2 3">San Diego</strain>
    </source>
</reference>
<dbReference type="EMBL" id="VCGU01000001">
    <property type="protein sequence ID" value="TRY80513.1"/>
    <property type="molecule type" value="Genomic_DNA"/>
</dbReference>
<accession>A0A553PS54</accession>
<comment type="caution">
    <text evidence="2">The sequence shown here is derived from an EMBL/GenBank/DDBJ whole genome shotgun (WGS) entry which is preliminary data.</text>
</comment>
<keyword evidence="3" id="KW-1185">Reference proteome</keyword>
<name>A0A553PS54_TIGCA</name>
<sequence length="167" mass="19070">MWFLTRTWISQTRLLTHSTQLPREDTDFKRRFSATTRETLVMVNISTQLVRALTSVLLLAISFQGITCFPSSLETDLLMGQPEMTKRVMLPVSKFAFLPDKLQLDLGQEGGAGPDGSSANQPKRGRDNKRHQLNSPNRRPYSLYDYVYGRQSLPPQGIRLLFPDVFH</sequence>
<evidence type="ECO:0000256" key="1">
    <source>
        <dbReference type="SAM" id="MobiDB-lite"/>
    </source>
</evidence>
<dbReference type="Proteomes" id="UP000318571">
    <property type="component" value="Chromosome 12"/>
</dbReference>
<evidence type="ECO:0000313" key="3">
    <source>
        <dbReference type="Proteomes" id="UP000318571"/>
    </source>
</evidence>
<proteinExistence type="predicted"/>
<protein>
    <submittedName>
        <fullName evidence="2">Uncharacterized protein</fullName>
    </submittedName>
</protein>